<accession>A0A1G6SYQ4</accession>
<dbReference type="PANTHER" id="PTHR33406">
    <property type="entry name" value="MEMBRANE PROTEIN MJ1562-RELATED"/>
    <property type="match status" value="1"/>
</dbReference>
<dbReference type="Pfam" id="PF03176">
    <property type="entry name" value="MMPL"/>
    <property type="match status" value="2"/>
</dbReference>
<keyword evidence="9" id="KW-1185">Reference proteome</keyword>
<comment type="subcellular location">
    <subcellularLocation>
        <location evidence="1">Cell membrane</location>
        <topology evidence="1">Multi-pass membrane protein</topology>
    </subcellularLocation>
</comment>
<evidence type="ECO:0000313" key="9">
    <source>
        <dbReference type="Proteomes" id="UP000183685"/>
    </source>
</evidence>
<evidence type="ECO:0000256" key="5">
    <source>
        <dbReference type="ARBA" id="ARBA00023136"/>
    </source>
</evidence>
<dbReference type="Proteomes" id="UP000183685">
    <property type="component" value="Unassembled WGS sequence"/>
</dbReference>
<feature type="transmembrane region" description="Helical" evidence="6">
    <location>
        <begin position="262"/>
        <end position="289"/>
    </location>
</feature>
<feature type="domain" description="SSD" evidence="7">
    <location>
        <begin position="651"/>
        <end position="780"/>
    </location>
</feature>
<keyword evidence="4 6" id="KW-1133">Transmembrane helix</keyword>
<feature type="transmembrane region" description="Helical" evidence="6">
    <location>
        <begin position="654"/>
        <end position="678"/>
    </location>
</feature>
<evidence type="ECO:0000313" key="8">
    <source>
        <dbReference type="EMBL" id="SDD21357.1"/>
    </source>
</evidence>
<feature type="transmembrane region" description="Helical" evidence="6">
    <location>
        <begin position="758"/>
        <end position="782"/>
    </location>
</feature>
<dbReference type="STRING" id="637679.GCA_001550055_00864"/>
<dbReference type="RefSeq" id="WP_068309186.1">
    <property type="nucleotide sequence ID" value="NZ_FNAK01000001.1"/>
</dbReference>
<dbReference type="EMBL" id="FNAK01000001">
    <property type="protein sequence ID" value="SDD21357.1"/>
    <property type="molecule type" value="Genomic_DNA"/>
</dbReference>
<feature type="transmembrane region" description="Helical" evidence="6">
    <location>
        <begin position="295"/>
        <end position="314"/>
    </location>
</feature>
<name>A0A1G6SYQ4_9PROT</name>
<dbReference type="SUPFAM" id="SSF82866">
    <property type="entry name" value="Multidrug efflux transporter AcrB transmembrane domain"/>
    <property type="match status" value="2"/>
</dbReference>
<dbReference type="PROSITE" id="PS50156">
    <property type="entry name" value="SSD"/>
    <property type="match status" value="2"/>
</dbReference>
<dbReference type="InterPro" id="IPR001036">
    <property type="entry name" value="Acrflvin-R"/>
</dbReference>
<feature type="transmembrane region" description="Helical" evidence="6">
    <location>
        <begin position="239"/>
        <end position="255"/>
    </location>
</feature>
<evidence type="ECO:0000256" key="2">
    <source>
        <dbReference type="ARBA" id="ARBA00022475"/>
    </source>
</evidence>
<dbReference type="InterPro" id="IPR050545">
    <property type="entry name" value="Mycobact_MmpL"/>
</dbReference>
<dbReference type="PANTHER" id="PTHR33406:SF13">
    <property type="entry name" value="MEMBRANE PROTEIN YDFJ"/>
    <property type="match status" value="1"/>
</dbReference>
<keyword evidence="3 6" id="KW-0812">Transmembrane</keyword>
<evidence type="ECO:0000256" key="4">
    <source>
        <dbReference type="ARBA" id="ARBA00022989"/>
    </source>
</evidence>
<gene>
    <name evidence="8" type="ORF">SAMN04488071_0024</name>
</gene>
<dbReference type="Gene3D" id="1.20.1640.10">
    <property type="entry name" value="Multidrug efflux transporter AcrB transmembrane domain"/>
    <property type="match status" value="2"/>
</dbReference>
<feature type="transmembrane region" description="Helical" evidence="6">
    <location>
        <begin position="36"/>
        <end position="55"/>
    </location>
</feature>
<keyword evidence="2" id="KW-1003">Cell membrane</keyword>
<dbReference type="PRINTS" id="PR00702">
    <property type="entry name" value="ACRIFLAVINRP"/>
</dbReference>
<evidence type="ECO:0000259" key="7">
    <source>
        <dbReference type="PROSITE" id="PS50156"/>
    </source>
</evidence>
<evidence type="ECO:0000256" key="6">
    <source>
        <dbReference type="SAM" id="Phobius"/>
    </source>
</evidence>
<dbReference type="InterPro" id="IPR004869">
    <property type="entry name" value="MMPL_dom"/>
</dbReference>
<dbReference type="AlphaFoldDB" id="A0A1G6SYQ4"/>
<sequence length="1063" mass="116467">MEFSEKSIQEFERKISEAFDMPRAYFTFVTEFPRRVIALGLVFILVAGAFIPSLVKDTTIDAFIDPENVAIQYRDKVKDLFGLKDPIIVAIAGPDENAAYHPSTLTAVRELTEALSGMDNIDPEKVMSLSTEMSIRGTSTDLFVDPLIPDGPVTDESARLTLERVSAMPLYHGNLVTNDGSATLIVAEVIDQHISGKTYEAVLKYVGGLAPANYELHVAGGGAVDGYLSAYIDKDSRQTLPFTLAVIVLMLFLAFRTPRSVGLPLLVIVGTAVGTIGTMAAVGVPYYAITSALPIILVGISVADSIHLLTYYYSEQKAHPEQNSRELVIGACTQVWRPLVMTSVTTMIGFIGIAATAIMPPMKWFAVFASLGVLIAIVLTLTVLPAALSLCRPLPCKAIADDAKGGFVAGCLAHVNHFSIRHPYLVCAAAALTIVLGLFGASSLEVERETVHNFREGEPIREADALINARFNGTTYLDVIIETPEEGGLYEPENLKRVEALQGYLESLPHIKGSVSIVDYLKQLNKSLNAGDEAYYRVPDNRNLVEQMFLVHSATGDPTDFEEEVDPAFQTALLRANLNTSLYSDVSKTVIAAEDYLAKNFADDSIKATLSGRAALDHHWLSPLRESHFMSLGVSIVLIWAAAVLLFRSVVAGTITLVPVVVAILMIYAVMGAMGIWLEPATSMFAPIAIGVGVDFSIHTVEKIRYYTRKQGLDLKDAMDRIAFKSGRALFFNFASIFLAFGVLLFSELPTLNRFGGLTTVALGSAYVMALVVLPAIVAALSEERVFRPVTRRMMATATSLLVIAVSAVMIMTEEAGAQETPEGRALAERIAARPEPDNVDQTIEMVLTDRKGRTTERTARMLRKIGEDQRRSIIAFSTPSSIKDTAFMTHDFNEAATSDNQWLYLPALRRSRRISASDRGDYFLGTDFTYEDIKDSTKFSLTDYQFQMDGAESVEGKQFPVLLLTPVSGDVAKELGYSKVRVVVDAENAFPIRADYWDVAGNRLKTIMLDDRILLDGFWTVQTITAENHKTGHSTRFNISDIDYGVQLQLSAFTERKLRAGF</sequence>
<proteinExistence type="predicted"/>
<evidence type="ECO:0000256" key="1">
    <source>
        <dbReference type="ARBA" id="ARBA00004651"/>
    </source>
</evidence>
<reference evidence="8 9" key="1">
    <citation type="submission" date="2016-10" db="EMBL/GenBank/DDBJ databases">
        <authorList>
            <person name="de Groot N.N."/>
        </authorList>
    </citation>
    <scope>NUCLEOTIDE SEQUENCE [LARGE SCALE GENOMIC DNA]</scope>
    <source>
        <strain evidence="8 9">CGMCC 1.9109</strain>
    </source>
</reference>
<dbReference type="Gene3D" id="2.50.20.10">
    <property type="entry name" value="Lipoprotein localisation LolA/LolB/LppX"/>
    <property type="match status" value="1"/>
</dbReference>
<feature type="transmembrane region" description="Helical" evidence="6">
    <location>
        <begin position="629"/>
        <end position="647"/>
    </location>
</feature>
<feature type="transmembrane region" description="Helical" evidence="6">
    <location>
        <begin position="684"/>
        <end position="701"/>
    </location>
</feature>
<evidence type="ECO:0000256" key="3">
    <source>
        <dbReference type="ARBA" id="ARBA00022692"/>
    </source>
</evidence>
<dbReference type="GO" id="GO:0022857">
    <property type="term" value="F:transmembrane transporter activity"/>
    <property type="evidence" value="ECO:0007669"/>
    <property type="project" value="InterPro"/>
</dbReference>
<feature type="domain" description="SSD" evidence="7">
    <location>
        <begin position="265"/>
        <end position="390"/>
    </location>
</feature>
<keyword evidence="5 6" id="KW-0472">Membrane</keyword>
<dbReference type="InterPro" id="IPR033399">
    <property type="entry name" value="TP_0789-like"/>
</dbReference>
<feature type="transmembrane region" description="Helical" evidence="6">
    <location>
        <begin position="424"/>
        <end position="444"/>
    </location>
</feature>
<protein>
    <recommendedName>
        <fullName evidence="7">SSD domain-containing protein</fullName>
    </recommendedName>
</protein>
<dbReference type="GO" id="GO:0005886">
    <property type="term" value="C:plasma membrane"/>
    <property type="evidence" value="ECO:0007669"/>
    <property type="project" value="UniProtKB-SubCell"/>
</dbReference>
<feature type="transmembrane region" description="Helical" evidence="6">
    <location>
        <begin position="364"/>
        <end position="388"/>
    </location>
</feature>
<dbReference type="Pfam" id="PF17131">
    <property type="entry name" value="LolA_like"/>
    <property type="match status" value="1"/>
</dbReference>
<feature type="transmembrane region" description="Helical" evidence="6">
    <location>
        <begin position="335"/>
        <end position="358"/>
    </location>
</feature>
<dbReference type="OrthoDB" id="9803781at2"/>
<organism evidence="8 9">
    <name type="scientific">Kordiimonas lacus</name>
    <dbReference type="NCBI Taxonomy" id="637679"/>
    <lineage>
        <taxon>Bacteria</taxon>
        <taxon>Pseudomonadati</taxon>
        <taxon>Pseudomonadota</taxon>
        <taxon>Alphaproteobacteria</taxon>
        <taxon>Kordiimonadales</taxon>
        <taxon>Kordiimonadaceae</taxon>
        <taxon>Kordiimonas</taxon>
    </lineage>
</organism>
<dbReference type="CDD" id="cd16329">
    <property type="entry name" value="LolA_like"/>
    <property type="match status" value="1"/>
</dbReference>
<feature type="transmembrane region" description="Helical" evidence="6">
    <location>
        <begin position="794"/>
        <end position="812"/>
    </location>
</feature>
<feature type="transmembrane region" description="Helical" evidence="6">
    <location>
        <begin position="729"/>
        <end position="746"/>
    </location>
</feature>
<dbReference type="InterPro" id="IPR000731">
    <property type="entry name" value="SSD"/>
</dbReference>